<evidence type="ECO:0000256" key="4">
    <source>
        <dbReference type="ARBA" id="ARBA00022833"/>
    </source>
</evidence>
<dbReference type="Gene3D" id="3.30.160.60">
    <property type="entry name" value="Classic Zinc Finger"/>
    <property type="match status" value="4"/>
</dbReference>
<evidence type="ECO:0000256" key="2">
    <source>
        <dbReference type="ARBA" id="ARBA00022737"/>
    </source>
</evidence>
<dbReference type="EMBL" id="CCAG010007777">
    <property type="status" value="NOT_ANNOTATED_CDS"/>
    <property type="molecule type" value="Genomic_DNA"/>
</dbReference>
<keyword evidence="9" id="KW-1185">Reference proteome</keyword>
<feature type="region of interest" description="Disordered" evidence="6">
    <location>
        <begin position="193"/>
        <end position="224"/>
    </location>
</feature>
<dbReference type="PANTHER" id="PTHR24409:SF295">
    <property type="entry name" value="AZ2-RELATED"/>
    <property type="match status" value="1"/>
</dbReference>
<evidence type="ECO:0000256" key="3">
    <source>
        <dbReference type="ARBA" id="ARBA00022771"/>
    </source>
</evidence>
<feature type="compositionally biased region" description="Acidic residues" evidence="6">
    <location>
        <begin position="656"/>
        <end position="670"/>
    </location>
</feature>
<keyword evidence="2" id="KW-0677">Repeat</keyword>
<evidence type="ECO:0000313" key="9">
    <source>
        <dbReference type="Proteomes" id="UP000092444"/>
    </source>
</evidence>
<reference evidence="8" key="1">
    <citation type="submission" date="2025-05" db="UniProtKB">
        <authorList>
            <consortium name="EnsemblMetazoa"/>
        </authorList>
    </citation>
    <scope>IDENTIFICATION</scope>
    <source>
        <strain evidence="8">Yale</strain>
    </source>
</reference>
<feature type="compositionally biased region" description="Polar residues" evidence="6">
    <location>
        <begin position="197"/>
        <end position="222"/>
    </location>
</feature>
<dbReference type="PROSITE" id="PS50157">
    <property type="entry name" value="ZINC_FINGER_C2H2_2"/>
    <property type="match status" value="5"/>
</dbReference>
<keyword evidence="4" id="KW-0862">Zinc</keyword>
<feature type="domain" description="C2H2-type" evidence="7">
    <location>
        <begin position="987"/>
        <end position="1015"/>
    </location>
</feature>
<evidence type="ECO:0000313" key="8">
    <source>
        <dbReference type="EnsemblMetazoa" id="GMOY002962.P1577"/>
    </source>
</evidence>
<dbReference type="SMART" id="SM00355">
    <property type="entry name" value="ZnF_C2H2"/>
    <property type="match status" value="9"/>
</dbReference>
<dbReference type="Pfam" id="PF00096">
    <property type="entry name" value="zf-C2H2"/>
    <property type="match status" value="1"/>
</dbReference>
<keyword evidence="1" id="KW-0479">Metal-binding</keyword>
<accession>A0ABK9MND6</accession>
<dbReference type="InterPro" id="IPR036236">
    <property type="entry name" value="Znf_C2H2_sf"/>
</dbReference>
<feature type="domain" description="C2H2-type" evidence="7">
    <location>
        <begin position="1016"/>
        <end position="1044"/>
    </location>
</feature>
<protein>
    <recommendedName>
        <fullName evidence="7">C2H2-type domain-containing protein</fullName>
    </recommendedName>
</protein>
<dbReference type="Proteomes" id="UP000092444">
    <property type="component" value="Unassembled WGS sequence"/>
</dbReference>
<organism evidence="8 9">
    <name type="scientific">Glossina morsitans morsitans</name>
    <name type="common">Savannah tsetse fly</name>
    <dbReference type="NCBI Taxonomy" id="37546"/>
    <lineage>
        <taxon>Eukaryota</taxon>
        <taxon>Metazoa</taxon>
        <taxon>Ecdysozoa</taxon>
        <taxon>Arthropoda</taxon>
        <taxon>Hexapoda</taxon>
        <taxon>Insecta</taxon>
        <taxon>Pterygota</taxon>
        <taxon>Neoptera</taxon>
        <taxon>Endopterygota</taxon>
        <taxon>Diptera</taxon>
        <taxon>Brachycera</taxon>
        <taxon>Muscomorpha</taxon>
        <taxon>Hippoboscoidea</taxon>
        <taxon>Glossinidae</taxon>
        <taxon>Glossina</taxon>
    </lineage>
</organism>
<proteinExistence type="predicted"/>
<name>A0ABK9MND6_GLOMM</name>
<dbReference type="PANTHER" id="PTHR24409">
    <property type="entry name" value="ZINC FINGER PROTEIN 142"/>
    <property type="match status" value="1"/>
</dbReference>
<keyword evidence="3 5" id="KW-0863">Zinc-finger</keyword>
<feature type="domain" description="C2H2-type" evidence="7">
    <location>
        <begin position="890"/>
        <end position="917"/>
    </location>
</feature>
<dbReference type="InterPro" id="IPR013087">
    <property type="entry name" value="Znf_C2H2_type"/>
</dbReference>
<sequence length="1265" mass="146388">MTTSSVNTIDLSACGMSNDDSMKSLENLNDNSPGFEDKEMQIKIIHQNTEITNLPSCRPPSQSSLIIDSETPKRFIMVDQKLRLPTELRETFKFIGKDERGYYKYLAPFNTVKGTTNKFKSARSQTKIVAAKLEDAPSITLKTNVINKCVPLVPNSHVSSDCLSSHSSIFPNLDKDPHLPTDPSNIQLSRFREKGKLSSTSSRITDQRANGSQTQSTLMYNTKENDMHFKTRPKLKNLKVLLRRLPMIPQAANEINGQPRNFNAVADASLNASNPVKSVRTVNVGSLQPINPISIKTPSVLIVQQPLEKFNPLDLQTSEGAEKYKNSVSRKAGPLQESREKLTEGRKCNEVQTDLSFEGVCGLVDTNHFHLNCFYCSAFYHLERWPEFLEHVKYEHNIEEKAFSLDHDYAMLKNNDIKKDCSSDYDEADLNELYNHNLPSPMHAKFLHHGKTVNESHPIVDFSVIAKRNILDIPKSSKTLIKADNFDYFFKTCKSNVTNTISSEVDERTDEDYPMDDFCITSNNSLSPFTEAVDFDNDTNGKNFKQPLKDLLIKDSLSFAKSLEKSSDDETRSECNKDEAAALLFSEDDSFGDELICLEEGSEFLEISKAKTNDLPAAQDICELSNEELDAREEYEIDQSEDVRGDSVSSTPNDIEISDDEMPSNDENEDDVPKPSRGCGILFGLTNRSVVIEFLENLKKYPVLYSSRAICTRAEYDVAIMKMCSILNKKYHLDITDFEMRHSIQRVNDWFSRTAYKMRKHERNIQNEPFKHRFPKYFQMCEKFLERTRLPYNLDLIKNNQDAAVFRRFNQNCNYPPWVKYTVADLKKRNCQLDTENSNQVEANKLTRTEESLGNISKTNLDNARRNSIVIRKAITMQERAQKQPEQGEYKCDQCGREYTLWRKFRAHKYTHLPPKFKCGLCEKMFTRNYFLQKHIEAIHCTQSLNTGVKPKLIAEREEYKCDECGKMLYRKNAFRQHKLRHQPPQYQCKKCEKMFYSKGALDNHNHSSRCQPAPYICEFCGKAIYSRSTFRIHKKTKHFNIRRWYTCVVCNHKSQYQRYLLRHQQRHHLAQEGTLEELARRTNPQGMRLVHFSEEYRKGYLWRNSLRRPGEKVYSCLTCHVVFERYKDVLHHNKEKHPIRHGTYKCELCPSPGRLLMRSSLRRHYTSMHKVAPEELEVWVSRTQPVLPPTSDSNGPNPNDGYLLPIVNNEERIEEERNAMVLIEQIEDNDTVNSLENEIKSNVDIEETDFDDLVVEIIESEEEN</sequence>
<evidence type="ECO:0000256" key="6">
    <source>
        <dbReference type="SAM" id="MobiDB-lite"/>
    </source>
</evidence>
<evidence type="ECO:0000256" key="5">
    <source>
        <dbReference type="PROSITE-ProRule" id="PRU00042"/>
    </source>
</evidence>
<feature type="domain" description="C2H2-type" evidence="7">
    <location>
        <begin position="960"/>
        <end position="987"/>
    </location>
</feature>
<evidence type="ECO:0000256" key="1">
    <source>
        <dbReference type="ARBA" id="ARBA00022723"/>
    </source>
</evidence>
<dbReference type="PROSITE" id="PS00028">
    <property type="entry name" value="ZINC_FINGER_C2H2_1"/>
    <property type="match status" value="5"/>
</dbReference>
<evidence type="ECO:0000259" key="7">
    <source>
        <dbReference type="PROSITE" id="PS50157"/>
    </source>
</evidence>
<feature type="domain" description="C2H2-type" evidence="7">
    <location>
        <begin position="917"/>
        <end position="945"/>
    </location>
</feature>
<dbReference type="SUPFAM" id="SSF57667">
    <property type="entry name" value="beta-beta-alpha zinc fingers"/>
    <property type="match status" value="3"/>
</dbReference>
<dbReference type="EnsemblMetazoa" id="GMOY002962.R1577">
    <property type="protein sequence ID" value="GMOY002962.P1577"/>
    <property type="gene ID" value="GMOY002962"/>
</dbReference>
<feature type="region of interest" description="Disordered" evidence="6">
    <location>
        <begin position="636"/>
        <end position="675"/>
    </location>
</feature>